<evidence type="ECO:0000256" key="10">
    <source>
        <dbReference type="SAM" id="Phobius"/>
    </source>
</evidence>
<dbReference type="EMBL" id="JAOCJE010000001">
    <property type="protein sequence ID" value="MDH1341454.1"/>
    <property type="molecule type" value="Genomic_DNA"/>
</dbReference>
<gene>
    <name evidence="13" type="primary">pnuC</name>
    <name evidence="12" type="ORF">N5J11_20130</name>
    <name evidence="11" type="ORF">N7671_11690</name>
    <name evidence="13" type="ORF">NCTC10692_03993</name>
    <name evidence="14" type="ORF">NCTC10860_02482</name>
</gene>
<evidence type="ECO:0000256" key="7">
    <source>
        <dbReference type="ARBA" id="ARBA00022692"/>
    </source>
</evidence>
<organism evidence="13 16">
    <name type="scientific">Ectopseudomonas oleovorans</name>
    <name type="common">Pseudomonas oleovorans</name>
    <dbReference type="NCBI Taxonomy" id="301"/>
    <lineage>
        <taxon>Bacteria</taxon>
        <taxon>Pseudomonadati</taxon>
        <taxon>Pseudomonadota</taxon>
        <taxon>Gammaproteobacteria</taxon>
        <taxon>Pseudomonadales</taxon>
        <taxon>Pseudomonadaceae</taxon>
        <taxon>Ectopseudomonas</taxon>
    </lineage>
</organism>
<dbReference type="GeneID" id="300416455"/>
<keyword evidence="9 10" id="KW-0472">Membrane</keyword>
<accession>A0A061D1G5</accession>
<evidence type="ECO:0000313" key="16">
    <source>
        <dbReference type="Proteomes" id="UP000255303"/>
    </source>
</evidence>
<evidence type="ECO:0000313" key="14">
    <source>
        <dbReference type="EMBL" id="SUD60153.1"/>
    </source>
</evidence>
<evidence type="ECO:0000313" key="11">
    <source>
        <dbReference type="EMBL" id="MDH0567878.1"/>
    </source>
</evidence>
<feature type="transmembrane region" description="Helical" evidence="10">
    <location>
        <begin position="162"/>
        <end position="179"/>
    </location>
</feature>
<sequence>MSWLELVAAGLGIVAVWLTVRQNPWCWPIGLIMVLLYAWLFYDWRLYSNLLLQLLFAALQLYGWWLWTRGGDRHDGRKVSRLGVVAVLTGLLSGALGAGLLGYLMATYTDASSPWLDSALTAFSLVAQLWMAQKRLQCWALWVMVDICYVAFFLYSELYLTAGLYAAFTALAISGWLTWRRDPALQHAS</sequence>
<dbReference type="Pfam" id="PF04973">
    <property type="entry name" value="NMN_transporter"/>
    <property type="match status" value="1"/>
</dbReference>
<evidence type="ECO:0000313" key="15">
    <source>
        <dbReference type="Proteomes" id="UP000254084"/>
    </source>
</evidence>
<dbReference type="NCBIfam" id="TIGR01528">
    <property type="entry name" value="NMN_trans_PnuC"/>
    <property type="match status" value="1"/>
</dbReference>
<evidence type="ECO:0000256" key="9">
    <source>
        <dbReference type="ARBA" id="ARBA00023136"/>
    </source>
</evidence>
<evidence type="ECO:0000256" key="4">
    <source>
        <dbReference type="ARBA" id="ARBA00017522"/>
    </source>
</evidence>
<dbReference type="EMBL" id="UGUW01000004">
    <property type="protein sequence ID" value="SUD60153.1"/>
    <property type="molecule type" value="Genomic_DNA"/>
</dbReference>
<dbReference type="Proteomes" id="UP001161697">
    <property type="component" value="Unassembled WGS sequence"/>
</dbReference>
<keyword evidence="6" id="KW-1003">Cell membrane</keyword>
<comment type="subcellular location">
    <subcellularLocation>
        <location evidence="2">Cell membrane</location>
        <topology evidence="2">Multi-pass membrane protein</topology>
    </subcellularLocation>
</comment>
<dbReference type="Proteomes" id="UP000254084">
    <property type="component" value="Unassembled WGS sequence"/>
</dbReference>
<dbReference type="EMBL" id="UGUV01000002">
    <property type="protein sequence ID" value="SUD53471.1"/>
    <property type="molecule type" value="Genomic_DNA"/>
</dbReference>
<feature type="transmembrane region" description="Helical" evidence="10">
    <location>
        <begin position="79"/>
        <end position="103"/>
    </location>
</feature>
<name>A0A061D1G5_ECTOL</name>
<evidence type="ECO:0000256" key="3">
    <source>
        <dbReference type="ARBA" id="ARBA00006669"/>
    </source>
</evidence>
<feature type="transmembrane region" description="Helical" evidence="10">
    <location>
        <begin position="46"/>
        <end position="67"/>
    </location>
</feature>
<dbReference type="EMBL" id="JAOEET010000026">
    <property type="protein sequence ID" value="MDH0567878.1"/>
    <property type="molecule type" value="Genomic_DNA"/>
</dbReference>
<reference evidence="11" key="2">
    <citation type="submission" date="2022-09" db="EMBL/GenBank/DDBJ databases">
        <title>Intensive care unit water sources are persistently colonized with multi-drug resistant bacteria and are the site of extensive horizontal gene transfer of antibiotic resistance genes.</title>
        <authorList>
            <person name="Diorio-Toth L."/>
        </authorList>
    </citation>
    <scope>NUCLEOTIDE SEQUENCE</scope>
    <source>
        <strain evidence="12">GD03704</strain>
        <strain evidence="11">GD04000</strain>
    </source>
</reference>
<evidence type="ECO:0000256" key="8">
    <source>
        <dbReference type="ARBA" id="ARBA00022989"/>
    </source>
</evidence>
<feature type="transmembrane region" description="Helical" evidence="10">
    <location>
        <begin position="139"/>
        <end position="156"/>
    </location>
</feature>
<evidence type="ECO:0000256" key="1">
    <source>
        <dbReference type="ARBA" id="ARBA00002672"/>
    </source>
</evidence>
<dbReference type="AlphaFoldDB" id="A0A061D1G5"/>
<proteinExistence type="inferred from homology"/>
<comment type="similarity">
    <text evidence="3">Belongs to the nicotinamide ribonucleoside (NR) uptake permease (TC 4.B.1) family.</text>
</comment>
<evidence type="ECO:0000256" key="6">
    <source>
        <dbReference type="ARBA" id="ARBA00022475"/>
    </source>
</evidence>
<evidence type="ECO:0000313" key="12">
    <source>
        <dbReference type="EMBL" id="MDH1341454.1"/>
    </source>
</evidence>
<dbReference type="PANTHER" id="PTHR36122:SF2">
    <property type="entry name" value="NICOTINAMIDE RIBOSIDE TRANSPORTER PNUC"/>
    <property type="match status" value="1"/>
</dbReference>
<dbReference type="Proteomes" id="UP000255303">
    <property type="component" value="Unassembled WGS sequence"/>
</dbReference>
<dbReference type="InterPro" id="IPR006419">
    <property type="entry name" value="NMN_transpt_PnuC"/>
</dbReference>
<protein>
    <recommendedName>
        <fullName evidence="4">Nicotinamide riboside transporter PnuC</fullName>
    </recommendedName>
</protein>
<keyword evidence="5" id="KW-0813">Transport</keyword>
<keyword evidence="8 10" id="KW-1133">Transmembrane helix</keyword>
<dbReference type="RefSeq" id="WP_003460193.1">
    <property type="nucleotide sequence ID" value="NZ_CP104579.1"/>
</dbReference>
<accession>A0A379JZ44</accession>
<dbReference type="GO" id="GO:0034257">
    <property type="term" value="F:nicotinamide riboside transmembrane transporter activity"/>
    <property type="evidence" value="ECO:0007669"/>
    <property type="project" value="InterPro"/>
</dbReference>
<dbReference type="PANTHER" id="PTHR36122">
    <property type="entry name" value="NICOTINAMIDE RIBOSIDE TRANSPORTER PNUC"/>
    <property type="match status" value="1"/>
</dbReference>
<evidence type="ECO:0000256" key="5">
    <source>
        <dbReference type="ARBA" id="ARBA00022448"/>
    </source>
</evidence>
<dbReference type="Proteomes" id="UP001159292">
    <property type="component" value="Unassembled WGS sequence"/>
</dbReference>
<keyword evidence="7 10" id="KW-0812">Transmembrane</keyword>
<evidence type="ECO:0000256" key="2">
    <source>
        <dbReference type="ARBA" id="ARBA00004651"/>
    </source>
</evidence>
<dbReference type="GO" id="GO:0005886">
    <property type="term" value="C:plasma membrane"/>
    <property type="evidence" value="ECO:0007669"/>
    <property type="project" value="UniProtKB-SubCell"/>
</dbReference>
<reference evidence="15 16" key="1">
    <citation type="submission" date="2018-06" db="EMBL/GenBank/DDBJ databases">
        <authorList>
            <consortium name="Pathogen Informatics"/>
            <person name="Doyle S."/>
        </authorList>
    </citation>
    <scope>NUCLEOTIDE SEQUENCE [LARGE SCALE GENOMIC DNA]</scope>
    <source>
        <strain evidence="13 16">NCTC10692</strain>
        <strain evidence="14 15">NCTC10860</strain>
    </source>
</reference>
<comment type="function">
    <text evidence="1">Required for nicotinamide riboside transport across the inner membrane.</text>
</comment>
<evidence type="ECO:0000313" key="13">
    <source>
        <dbReference type="EMBL" id="SUD53471.1"/>
    </source>
</evidence>